<keyword evidence="23" id="KW-1185">Reference proteome</keyword>
<evidence type="ECO:0000256" key="12">
    <source>
        <dbReference type="ARBA" id="ARBA00023014"/>
    </source>
</evidence>
<dbReference type="SFLD" id="SFLDS00029">
    <property type="entry name" value="Radical_SAM"/>
    <property type="match status" value="1"/>
</dbReference>
<evidence type="ECO:0000256" key="1">
    <source>
        <dbReference type="ARBA" id="ARBA00001966"/>
    </source>
</evidence>
<keyword evidence="7" id="KW-0949">S-adenosyl-L-methionine</keyword>
<evidence type="ECO:0000256" key="8">
    <source>
        <dbReference type="ARBA" id="ARBA00022694"/>
    </source>
</evidence>
<evidence type="ECO:0000256" key="10">
    <source>
        <dbReference type="ARBA" id="ARBA00022741"/>
    </source>
</evidence>
<keyword evidence="6" id="KW-0004">4Fe-4S</keyword>
<dbReference type="GO" id="GO:0046872">
    <property type="term" value="F:metal ion binding"/>
    <property type="evidence" value="ECO:0007669"/>
    <property type="project" value="UniProtKB-KW"/>
</dbReference>
<evidence type="ECO:0000256" key="18">
    <source>
        <dbReference type="ARBA" id="ARBA00082357"/>
    </source>
</evidence>
<comment type="caution">
    <text evidence="22">The sequence shown here is derived from an EMBL/GenBank/DDBJ whole genome shotgun (WGS) entry which is preliminary data.</text>
</comment>
<evidence type="ECO:0000256" key="15">
    <source>
        <dbReference type="ARBA" id="ARBA00049466"/>
    </source>
</evidence>
<dbReference type="PROSITE" id="PS50902">
    <property type="entry name" value="FLAVODOXIN_LIKE"/>
    <property type="match status" value="1"/>
</dbReference>
<dbReference type="Pfam" id="PF04055">
    <property type="entry name" value="Radical_SAM"/>
    <property type="match status" value="1"/>
</dbReference>
<dbReference type="Gene3D" id="3.40.50.360">
    <property type="match status" value="1"/>
</dbReference>
<dbReference type="CDD" id="cd01335">
    <property type="entry name" value="Radical_SAM"/>
    <property type="match status" value="1"/>
</dbReference>
<evidence type="ECO:0000256" key="7">
    <source>
        <dbReference type="ARBA" id="ARBA00022691"/>
    </source>
</evidence>
<feature type="coiled-coil region" evidence="19">
    <location>
        <begin position="225"/>
        <end position="257"/>
    </location>
</feature>
<dbReference type="InterPro" id="IPR008254">
    <property type="entry name" value="Flavodoxin/NO_synth"/>
</dbReference>
<evidence type="ECO:0000256" key="9">
    <source>
        <dbReference type="ARBA" id="ARBA00022723"/>
    </source>
</evidence>
<feature type="domain" description="Flavodoxin-like" evidence="20">
    <location>
        <begin position="63"/>
        <end position="219"/>
    </location>
</feature>
<dbReference type="InterPro" id="IPR007197">
    <property type="entry name" value="rSAM"/>
</dbReference>
<evidence type="ECO:0000256" key="13">
    <source>
        <dbReference type="ARBA" id="ARBA00023239"/>
    </source>
</evidence>
<comment type="similarity">
    <text evidence="3">Belongs to the TYW1 family.</text>
</comment>
<keyword evidence="19" id="KW-0175">Coiled coil</keyword>
<name>A0A8T0E8I0_ARGBR</name>
<dbReference type="InterPro" id="IPR058240">
    <property type="entry name" value="rSAM_sf"/>
</dbReference>
<dbReference type="InterPro" id="IPR029039">
    <property type="entry name" value="Flavoprotein-like_sf"/>
</dbReference>
<dbReference type="EMBL" id="JABXBU010002230">
    <property type="protein sequence ID" value="KAF8768053.1"/>
    <property type="molecule type" value="Genomic_DNA"/>
</dbReference>
<keyword evidence="12" id="KW-0411">Iron-sulfur</keyword>
<evidence type="ECO:0000256" key="5">
    <source>
        <dbReference type="ARBA" id="ARBA00017596"/>
    </source>
</evidence>
<evidence type="ECO:0000259" key="20">
    <source>
        <dbReference type="PROSITE" id="PS50902"/>
    </source>
</evidence>
<dbReference type="EC" id="4.1.3.44" evidence="4"/>
<dbReference type="PANTHER" id="PTHR13930">
    <property type="entry name" value="S-ADENOSYL-L-METHIONINE-DEPENDENT TRNA 4-DEMETHYLWYOSINE SYNTHASE"/>
    <property type="match status" value="1"/>
</dbReference>
<dbReference type="AlphaFoldDB" id="A0A8T0E8I0"/>
<dbReference type="GO" id="GO:0102521">
    <property type="term" value="F:tRNA-4-demethylwyosine synthase activity"/>
    <property type="evidence" value="ECO:0007669"/>
    <property type="project" value="UniProtKB-EC"/>
</dbReference>
<reference evidence="22" key="2">
    <citation type="submission" date="2020-06" db="EMBL/GenBank/DDBJ databases">
        <authorList>
            <person name="Sheffer M."/>
        </authorList>
    </citation>
    <scope>NUCLEOTIDE SEQUENCE</scope>
</reference>
<sequence>MEAVVSLLEEPHLWCYGITLSVAGISAYLIEKFLFKGKLLCLTGAGLDSDFSSGDEEDDENRCNIIFGTQTGNAKNFAEKLKNILAEYDCIVEVQDMKDVKDPEEYLTTQAMRGSLCLFIISTYNDGLPPEDCQWFCKWLKEASCDFRVSRTALQGLSYAVFGLGNSSYGENFNKVATEINGQLVKLGALPVLELVKADESDSELGLVGSFSKWHTSLIRLLTKKDDLNLDLEDAYKSNSEEEEEEEEEGIVDLEDLGNACGVSNIKEKSTQEPKEMITPLLRKSLTKQGYKLLGSHSGVKMCRWTKSMLRGRGGCYKHTFYGIESHRCMETTPSLACANKCVFCWRHHTNPVGTEWKWKMDDPNEIVEMALQNHYNMINEFKGVPGVQPKKLAEGMQVRHCALSLVGEPIMYPEINTLIKLLHAKGISSFLVTNAQFPDAIQKLEPVTQLYVSVDASSEQSLKKIDRPLFRDFWQRFLDSLKALDSKGQRTVYRLTLVKAWNTDELEGYADLVKIGNPDFIEIKGVTYCGTSSASKLTMQNVPWHNEVVDFSKELLKYLPDYELAAEHEHSNCILISNKKFYVNGRWHTWIDYSKFHYLIKRYEESEGAETFTSLDYICPTPEWAVYGAKERGFDPKEIRFFRKTKKDISGC</sequence>
<keyword evidence="13" id="KW-0456">Lyase</keyword>
<evidence type="ECO:0000256" key="6">
    <source>
        <dbReference type="ARBA" id="ARBA00022485"/>
    </source>
</evidence>
<comment type="pathway">
    <text evidence="2">tRNA modification; wybutosine-tRNA(Phe) biosynthesis.</text>
</comment>
<evidence type="ECO:0000256" key="19">
    <source>
        <dbReference type="SAM" id="Coils"/>
    </source>
</evidence>
<accession>A0A8T0E8I0</accession>
<comment type="function">
    <text evidence="14">Probable component of the wybutosine biosynthesis pathway. Wybutosine is a hyper modified guanosine with a tricyclic base found at the 3'-position adjacent to the anticodon of eukaryotic phenylalanine tRNA. Catalyzes the condensation of N-methylguanine with 2 carbon atoms from pyruvate to form the tricyclic 4-demethylwyosine, an intermediate in wybutosine biosynthesis.</text>
</comment>
<dbReference type="FunFam" id="3.20.20.70:FF:000196">
    <property type="entry name" value="S-adenosyl-L-methionine-dependent tRNA 4-demethylwyosine synthase"/>
    <property type="match status" value="1"/>
</dbReference>
<feature type="domain" description="Radical SAM core" evidence="21">
    <location>
        <begin position="322"/>
        <end position="566"/>
    </location>
</feature>
<keyword evidence="9" id="KW-0479">Metal-binding</keyword>
<keyword evidence="11" id="KW-0408">Iron</keyword>
<dbReference type="SFLD" id="SFLDG01071">
    <property type="entry name" value="tRNA_wybutosine-synthesizing"/>
    <property type="match status" value="1"/>
</dbReference>
<reference evidence="22" key="1">
    <citation type="journal article" date="2020" name="bioRxiv">
        <title>Chromosome-level reference genome of the European wasp spider Argiope bruennichi: a resource for studies on range expansion and evolutionary adaptation.</title>
        <authorList>
            <person name="Sheffer M.M."/>
            <person name="Hoppe A."/>
            <person name="Krehenwinkel H."/>
            <person name="Uhl G."/>
            <person name="Kuss A.W."/>
            <person name="Jensen L."/>
            <person name="Jensen C."/>
            <person name="Gillespie R.G."/>
            <person name="Hoff K.J."/>
            <person name="Prost S."/>
        </authorList>
    </citation>
    <scope>NUCLEOTIDE SEQUENCE</scope>
</reference>
<dbReference type="PROSITE" id="PS51918">
    <property type="entry name" value="RADICAL_SAM"/>
    <property type="match status" value="1"/>
</dbReference>
<evidence type="ECO:0000256" key="4">
    <source>
        <dbReference type="ARBA" id="ARBA00012821"/>
    </source>
</evidence>
<dbReference type="SFLD" id="SFLDF00284">
    <property type="entry name" value="tRNA_wybutosine-synthesizing"/>
    <property type="match status" value="1"/>
</dbReference>
<proteinExistence type="inferred from homology"/>
<dbReference type="SUPFAM" id="SSF52218">
    <property type="entry name" value="Flavoproteins"/>
    <property type="match status" value="1"/>
</dbReference>
<gene>
    <name evidence="22" type="ORF">HNY73_020912</name>
</gene>
<dbReference type="GO" id="GO:0051539">
    <property type="term" value="F:4 iron, 4 sulfur cluster binding"/>
    <property type="evidence" value="ECO:0007669"/>
    <property type="project" value="UniProtKB-KW"/>
</dbReference>
<dbReference type="Pfam" id="PF08608">
    <property type="entry name" value="Wyosine_form"/>
    <property type="match status" value="1"/>
</dbReference>
<dbReference type="GO" id="GO:0010181">
    <property type="term" value="F:FMN binding"/>
    <property type="evidence" value="ECO:0007669"/>
    <property type="project" value="InterPro"/>
</dbReference>
<protein>
    <recommendedName>
        <fullName evidence="5">S-adenosyl-L-methionine-dependent tRNA 4-demethylwyosine synthase TYW1</fullName>
        <ecNumber evidence="4">4.1.3.44</ecNumber>
    </recommendedName>
    <alternativeName>
        <fullName evidence="18">Radical S-adenosyl methionine and flavodoxin domain-containing protein 1</fullName>
    </alternativeName>
    <alternativeName>
        <fullName evidence="16">tRNA wybutosine-synthesizing protein 1 homolog</fullName>
    </alternativeName>
    <alternativeName>
        <fullName evidence="17">tRNA-yW-synthesizing protein</fullName>
    </alternativeName>
</protein>
<evidence type="ECO:0000256" key="16">
    <source>
        <dbReference type="ARBA" id="ARBA00078095"/>
    </source>
</evidence>
<dbReference type="GO" id="GO:0031591">
    <property type="term" value="P:wybutosine biosynthetic process"/>
    <property type="evidence" value="ECO:0007669"/>
    <property type="project" value="TreeGrafter"/>
</dbReference>
<evidence type="ECO:0000313" key="22">
    <source>
        <dbReference type="EMBL" id="KAF8768053.1"/>
    </source>
</evidence>
<comment type="cofactor">
    <cofactor evidence="1">
        <name>[4Fe-4S] cluster</name>
        <dbReference type="ChEBI" id="CHEBI:49883"/>
    </cofactor>
</comment>
<dbReference type="InterPro" id="IPR013785">
    <property type="entry name" value="Aldolase_TIM"/>
</dbReference>
<keyword evidence="10" id="KW-0547">Nucleotide-binding</keyword>
<evidence type="ECO:0000256" key="3">
    <source>
        <dbReference type="ARBA" id="ARBA00010115"/>
    </source>
</evidence>
<dbReference type="PANTHER" id="PTHR13930:SF0">
    <property type="entry name" value="S-ADENOSYL-L-METHIONINE-DEPENDENT TRNA 4-DEMETHYLWYOSINE SYNTHASE TYW1-RELATED"/>
    <property type="match status" value="1"/>
</dbReference>
<dbReference type="InterPro" id="IPR013917">
    <property type="entry name" value="tRNA_wybutosine-synth"/>
</dbReference>
<comment type="catalytic activity">
    <reaction evidence="15">
        <text>N(1)-methylguanosine(37) in tRNA(Phe) + pyruvate + S-adenosyl-L-methionine = 4-demethylwyosine(37) in tRNA(Phe) + 5'-deoxyadenosine + L-methionine + CO2 + H2O</text>
        <dbReference type="Rhea" id="RHEA:36347"/>
        <dbReference type="Rhea" id="RHEA-COMP:10164"/>
        <dbReference type="Rhea" id="RHEA-COMP:10165"/>
        <dbReference type="ChEBI" id="CHEBI:15361"/>
        <dbReference type="ChEBI" id="CHEBI:15377"/>
        <dbReference type="ChEBI" id="CHEBI:16526"/>
        <dbReference type="ChEBI" id="CHEBI:17319"/>
        <dbReference type="ChEBI" id="CHEBI:57844"/>
        <dbReference type="ChEBI" id="CHEBI:59789"/>
        <dbReference type="ChEBI" id="CHEBI:64315"/>
        <dbReference type="ChEBI" id="CHEBI:73542"/>
        <dbReference type="EC" id="4.1.3.44"/>
    </reaction>
</comment>
<dbReference type="PRINTS" id="PR00369">
    <property type="entry name" value="FLAVODOXIN"/>
</dbReference>
<dbReference type="Gene3D" id="3.20.20.70">
    <property type="entry name" value="Aldolase class I"/>
    <property type="match status" value="1"/>
</dbReference>
<evidence type="ECO:0000256" key="2">
    <source>
        <dbReference type="ARBA" id="ARBA00004797"/>
    </source>
</evidence>
<evidence type="ECO:0000256" key="11">
    <source>
        <dbReference type="ARBA" id="ARBA00023004"/>
    </source>
</evidence>
<keyword evidence="8" id="KW-0819">tRNA processing</keyword>
<dbReference type="Proteomes" id="UP000807504">
    <property type="component" value="Unassembled WGS sequence"/>
</dbReference>
<evidence type="ECO:0000256" key="14">
    <source>
        <dbReference type="ARBA" id="ARBA00025368"/>
    </source>
</evidence>
<organism evidence="22 23">
    <name type="scientific">Argiope bruennichi</name>
    <name type="common">Wasp spider</name>
    <name type="synonym">Aranea bruennichi</name>
    <dbReference type="NCBI Taxonomy" id="94029"/>
    <lineage>
        <taxon>Eukaryota</taxon>
        <taxon>Metazoa</taxon>
        <taxon>Ecdysozoa</taxon>
        <taxon>Arthropoda</taxon>
        <taxon>Chelicerata</taxon>
        <taxon>Arachnida</taxon>
        <taxon>Araneae</taxon>
        <taxon>Araneomorphae</taxon>
        <taxon>Entelegynae</taxon>
        <taxon>Araneoidea</taxon>
        <taxon>Araneidae</taxon>
        <taxon>Argiope</taxon>
    </lineage>
</organism>
<dbReference type="InterPro" id="IPR001094">
    <property type="entry name" value="Flavdoxin-like"/>
</dbReference>
<evidence type="ECO:0000256" key="17">
    <source>
        <dbReference type="ARBA" id="ARBA00081169"/>
    </source>
</evidence>
<evidence type="ECO:0000313" key="23">
    <source>
        <dbReference type="Proteomes" id="UP000807504"/>
    </source>
</evidence>
<dbReference type="InterPro" id="IPR034556">
    <property type="entry name" value="tRNA_wybutosine-synthase"/>
</dbReference>
<dbReference type="SUPFAM" id="SSF102114">
    <property type="entry name" value="Radical SAM enzymes"/>
    <property type="match status" value="1"/>
</dbReference>
<evidence type="ECO:0000259" key="21">
    <source>
        <dbReference type="PROSITE" id="PS51918"/>
    </source>
</evidence>
<dbReference type="Pfam" id="PF00258">
    <property type="entry name" value="Flavodoxin_1"/>
    <property type="match status" value="1"/>
</dbReference>